<dbReference type="VEuPathDB" id="FungiDB:UMAG_00355"/>
<dbReference type="PANTHER" id="PTHR13060">
    <property type="entry name" value="SGT1 PROTEIN HSGT1 SUPPRESSOR OF GCR2"/>
    <property type="match status" value="1"/>
</dbReference>
<organism evidence="2 3">
    <name type="scientific">Mycosarcoma maydis</name>
    <name type="common">Corn smut fungus</name>
    <name type="synonym">Ustilago maydis</name>
    <dbReference type="NCBI Taxonomy" id="5270"/>
    <lineage>
        <taxon>Eukaryota</taxon>
        <taxon>Fungi</taxon>
        <taxon>Dikarya</taxon>
        <taxon>Basidiomycota</taxon>
        <taxon>Ustilaginomycotina</taxon>
        <taxon>Ustilaginomycetes</taxon>
        <taxon>Ustilaginales</taxon>
        <taxon>Ustilaginaceae</taxon>
        <taxon>Mycosarcoma</taxon>
    </lineage>
</organism>
<feature type="region of interest" description="Disordered" evidence="1">
    <location>
        <begin position="865"/>
        <end position="889"/>
    </location>
</feature>
<dbReference type="KEGG" id="uma:UMAG_00355"/>
<dbReference type="Pfam" id="PF07093">
    <property type="entry name" value="SGT1"/>
    <property type="match status" value="2"/>
</dbReference>
<dbReference type="AlphaFoldDB" id="A0A0D1D0C1"/>
<evidence type="ECO:0008006" key="4">
    <source>
        <dbReference type="Google" id="ProtNLM"/>
    </source>
</evidence>
<dbReference type="PANTHER" id="PTHR13060:SF0">
    <property type="entry name" value="PROTEIN ECDYSONELESS HOMOLOG"/>
    <property type="match status" value="1"/>
</dbReference>
<keyword evidence="3" id="KW-1185">Reference proteome</keyword>
<dbReference type="GO" id="GO:0005634">
    <property type="term" value="C:nucleus"/>
    <property type="evidence" value="ECO:0000318"/>
    <property type="project" value="GO_Central"/>
</dbReference>
<dbReference type="OrthoDB" id="27237at2759"/>
<feature type="compositionally biased region" description="Basic and acidic residues" evidence="1">
    <location>
        <begin position="829"/>
        <end position="839"/>
    </location>
</feature>
<sequence length="977" mass="108791">MSFEPHQQDGALPFSDVTGLLAAAAGAEKQQALVARILVPPEAISAPSSSFDHFARLSSIATQLREFFGEHTRCSDHLDGQDYIWHKEPPSISVVCPSSSSRVSTSSASTQLPPHILLHLRTGGECIEDEWFATHLLIRASSHFVHYQLCINVEDEDGQFLLIEAADYLPEWVTPEAVENRVWIFDGHLHLISPHHNDRDDAPLSTCRAVELVSDSCILTRASDDVEAAAFARAFEFPSAAKQHHHRTLAYLPQRIARVLAVEPQLIANCVTSIQSRDVVSCRSASRLVHFAPPLQDSVRSASSNVSVHDNDAHVALYSVRMTRHLYAQLLYDRFFPPRQLGVDWQAAVEKYRLRLHSLNSCSDSKAKEKIEDETQVQAELHQGRWRDLGAKIWCGMEMSYTDSLARRASTKPRPMASSASTIPAQEYQALIESLNKLGYFQDEIEDSAKWKQLQAKALAQYFERSEVQVGGQSNKHDALLCDTVDHILQQASADTSLVKSLPSNATLDMLREAEDDDSWLQLGPDDVDTILHGKLGSSNDGSRVVDEQDTFKRLGAFNSKMAEFVQTKSDVRGAVFADEVDADDLQVDDDELLFEDLDEDEQEESIRRQVQERMRTCGHEAKRQLVERLIPRMSEHEWTRKPAMNAQSGRGADEQNEGAHNFLASIDRMAAERTTATRAAAQQKPQTTVAMRQDNHLSAAHAELSRRLASQYMRETSMLLSSHAHHQFDGASDSDDEELEQETSPEIRRQRAEEYDIDPDDLVTTAADAAMEAGWEDIGEPAELDEETEVGNLLEYARISLGLTKEQYQQILDERQSKGKFVPATPTAKKDTQSDDKSTTPAALKLDTFEDVMAAMEDRLHQLQTTTHDSRITESSKLAPKSEQDPAAVNDVDQDKELLAHLVKSGSDLPSSLLPHLGDADHADTIQAEQMQAFLRSFQAQASTTGPQSGSGPVDVLMRRFGLGSLPADQDPHFSR</sequence>
<feature type="region of interest" description="Disordered" evidence="1">
    <location>
        <begin position="818"/>
        <end position="842"/>
    </location>
</feature>
<proteinExistence type="predicted"/>
<name>A0A0D1D0C1_MYCMD</name>
<evidence type="ECO:0000313" key="2">
    <source>
        <dbReference type="EMBL" id="KIS71928.1"/>
    </source>
</evidence>
<feature type="region of interest" description="Disordered" evidence="1">
    <location>
        <begin position="637"/>
        <end position="656"/>
    </location>
</feature>
<dbReference type="EMBL" id="CM003140">
    <property type="protein sequence ID" value="KIS71928.1"/>
    <property type="molecule type" value="Genomic_DNA"/>
</dbReference>
<dbReference type="OMA" id="AHKMSRF"/>
<feature type="compositionally biased region" description="Basic and acidic residues" evidence="1">
    <location>
        <begin position="746"/>
        <end position="755"/>
    </location>
</feature>
<dbReference type="STRING" id="237631.A0A0D1D0C1"/>
<dbReference type="InParanoid" id="A0A0D1D0C1"/>
<feature type="region of interest" description="Disordered" evidence="1">
    <location>
        <begin position="727"/>
        <end position="758"/>
    </location>
</feature>
<gene>
    <name evidence="2" type="ORF">UMAG_00355</name>
</gene>
<dbReference type="RefSeq" id="XP_011386247.1">
    <property type="nucleotide sequence ID" value="XM_011387945.1"/>
</dbReference>
<evidence type="ECO:0000256" key="1">
    <source>
        <dbReference type="SAM" id="MobiDB-lite"/>
    </source>
</evidence>
<accession>A0A0D1D0C1</accession>
<dbReference type="eggNOG" id="KOG2406">
    <property type="taxonomic scope" value="Eukaryota"/>
</dbReference>
<evidence type="ECO:0000313" key="3">
    <source>
        <dbReference type="Proteomes" id="UP000000561"/>
    </source>
</evidence>
<protein>
    <recommendedName>
        <fullName evidence="4">SGT1 protein</fullName>
    </recommendedName>
</protein>
<dbReference type="Proteomes" id="UP000000561">
    <property type="component" value="Chromosome 1"/>
</dbReference>
<dbReference type="GeneID" id="23561680"/>
<reference evidence="2 3" key="1">
    <citation type="journal article" date="2006" name="Nature">
        <title>Insights from the genome of the biotrophic fungal plant pathogen Ustilago maydis.</title>
        <authorList>
            <person name="Kamper J."/>
            <person name="Kahmann R."/>
            <person name="Bolker M."/>
            <person name="Ma L.J."/>
            <person name="Brefort T."/>
            <person name="Saville B.J."/>
            <person name="Banuett F."/>
            <person name="Kronstad J.W."/>
            <person name="Gold S.E."/>
            <person name="Muller O."/>
            <person name="Perlin M.H."/>
            <person name="Wosten H.A."/>
            <person name="de Vries R."/>
            <person name="Ruiz-Herrera J."/>
            <person name="Reynaga-Pena C.G."/>
            <person name="Snetselaar K."/>
            <person name="McCann M."/>
            <person name="Perez-Martin J."/>
            <person name="Feldbrugge M."/>
            <person name="Basse C.W."/>
            <person name="Steinberg G."/>
            <person name="Ibeas J.I."/>
            <person name="Holloman W."/>
            <person name="Guzman P."/>
            <person name="Farman M."/>
            <person name="Stajich J.E."/>
            <person name="Sentandreu R."/>
            <person name="Gonzalez-Prieto J.M."/>
            <person name="Kennell J.C."/>
            <person name="Molina L."/>
            <person name="Schirawski J."/>
            <person name="Mendoza-Mendoza A."/>
            <person name="Greilinger D."/>
            <person name="Munch K."/>
            <person name="Rossel N."/>
            <person name="Scherer M."/>
            <person name="Vranes M."/>
            <person name="Ladendorf O."/>
            <person name="Vincon V."/>
            <person name="Fuchs U."/>
            <person name="Sandrock B."/>
            <person name="Meng S."/>
            <person name="Ho E.C."/>
            <person name="Cahill M.J."/>
            <person name="Boyce K.J."/>
            <person name="Klose J."/>
            <person name="Klosterman S.J."/>
            <person name="Deelstra H.J."/>
            <person name="Ortiz-Castellanos L."/>
            <person name="Li W."/>
            <person name="Sanchez-Alonso P."/>
            <person name="Schreier P.H."/>
            <person name="Hauser-Hahn I."/>
            <person name="Vaupel M."/>
            <person name="Koopmann E."/>
            <person name="Friedrich G."/>
            <person name="Voss H."/>
            <person name="Schluter T."/>
            <person name="Margolis J."/>
            <person name="Platt D."/>
            <person name="Swimmer C."/>
            <person name="Gnirke A."/>
            <person name="Chen F."/>
            <person name="Vysotskaia V."/>
            <person name="Mannhaupt G."/>
            <person name="Guldener U."/>
            <person name="Munsterkotter M."/>
            <person name="Haase D."/>
            <person name="Oesterheld M."/>
            <person name="Mewes H.W."/>
            <person name="Mauceli E.W."/>
            <person name="DeCaprio D."/>
            <person name="Wade C.M."/>
            <person name="Butler J."/>
            <person name="Young S."/>
            <person name="Jaffe D.B."/>
            <person name="Calvo S."/>
            <person name="Nusbaum C."/>
            <person name="Galagan J."/>
            <person name="Birren B.W."/>
        </authorList>
    </citation>
    <scope>NUCLEOTIDE SEQUENCE [LARGE SCALE GENOMIC DNA]</scope>
    <source>
        <strain evidence="3">DSM 14603 / FGSC 9021 / UM521</strain>
    </source>
</reference>
<feature type="compositionally biased region" description="Acidic residues" evidence="1">
    <location>
        <begin position="733"/>
        <end position="744"/>
    </location>
</feature>
<feature type="compositionally biased region" description="Basic and acidic residues" evidence="1">
    <location>
        <begin position="869"/>
        <end position="885"/>
    </location>
</feature>
<dbReference type="InterPro" id="IPR010770">
    <property type="entry name" value="Ecd"/>
</dbReference>